<dbReference type="OrthoDB" id="10446667at2759"/>
<dbReference type="AlphaFoldDB" id="A0A6A6R1M0"/>
<dbReference type="Proteomes" id="UP000799750">
    <property type="component" value="Unassembled WGS sequence"/>
</dbReference>
<name>A0A6A6R1M0_9PEZI</name>
<reference evidence="2" key="1">
    <citation type="journal article" date="2020" name="Stud. Mycol.">
        <title>101 Dothideomycetes genomes: a test case for predicting lifestyles and emergence of pathogens.</title>
        <authorList>
            <person name="Haridas S."/>
            <person name="Albert R."/>
            <person name="Binder M."/>
            <person name="Bloem J."/>
            <person name="Labutti K."/>
            <person name="Salamov A."/>
            <person name="Andreopoulos B."/>
            <person name="Baker S."/>
            <person name="Barry K."/>
            <person name="Bills G."/>
            <person name="Bluhm B."/>
            <person name="Cannon C."/>
            <person name="Castanera R."/>
            <person name="Culley D."/>
            <person name="Daum C."/>
            <person name="Ezra D."/>
            <person name="Gonzalez J."/>
            <person name="Henrissat B."/>
            <person name="Kuo A."/>
            <person name="Liang C."/>
            <person name="Lipzen A."/>
            <person name="Lutzoni F."/>
            <person name="Magnuson J."/>
            <person name="Mondo S."/>
            <person name="Nolan M."/>
            <person name="Ohm R."/>
            <person name="Pangilinan J."/>
            <person name="Park H.-J."/>
            <person name="Ramirez L."/>
            <person name="Alfaro M."/>
            <person name="Sun H."/>
            <person name="Tritt A."/>
            <person name="Yoshinaga Y."/>
            <person name="Zwiers L.-H."/>
            <person name="Turgeon B."/>
            <person name="Goodwin S."/>
            <person name="Spatafora J."/>
            <person name="Crous P."/>
            <person name="Grigoriev I."/>
        </authorList>
    </citation>
    <scope>NUCLEOTIDE SEQUENCE</scope>
    <source>
        <strain evidence="2">CBS 269.34</strain>
    </source>
</reference>
<keyword evidence="3" id="KW-1185">Reference proteome</keyword>
<sequence>MAHRLDPPKWNVTHFDNKFPEASSQHIPKNIEKKDTATSPVPSRTEVLTTENFSSPSGQGHEVETGHSHASQLLRLHAAIRELRGFKKGRREFLKKFGEDEQVSKDTKALAAKILHIDCTLGFAGATLTHEMIQDLLAETTSLVAIEKQVMVVLERAMNERDVDESREMEAVSARPALGTKWKAEEERLQQNRLPPSQPETYEVCFQCLMDTLQELREDANRRRLLLEVFDFAAQYRAQAVISKSNMNMLIRRVKLSGEGMAVSQLNRLLADALELTSTKPADSLAE</sequence>
<organism evidence="2 3">
    <name type="scientific">Lophium mytilinum</name>
    <dbReference type="NCBI Taxonomy" id="390894"/>
    <lineage>
        <taxon>Eukaryota</taxon>
        <taxon>Fungi</taxon>
        <taxon>Dikarya</taxon>
        <taxon>Ascomycota</taxon>
        <taxon>Pezizomycotina</taxon>
        <taxon>Dothideomycetes</taxon>
        <taxon>Pleosporomycetidae</taxon>
        <taxon>Mytilinidiales</taxon>
        <taxon>Mytilinidiaceae</taxon>
        <taxon>Lophium</taxon>
    </lineage>
</organism>
<evidence type="ECO:0000313" key="3">
    <source>
        <dbReference type="Proteomes" id="UP000799750"/>
    </source>
</evidence>
<gene>
    <name evidence="2" type="ORF">BU16DRAFT_558210</name>
</gene>
<proteinExistence type="predicted"/>
<feature type="region of interest" description="Disordered" evidence="1">
    <location>
        <begin position="29"/>
        <end position="67"/>
    </location>
</feature>
<accession>A0A6A6R1M0</accession>
<feature type="compositionally biased region" description="Polar residues" evidence="1">
    <location>
        <begin position="37"/>
        <end position="58"/>
    </location>
</feature>
<protein>
    <submittedName>
        <fullName evidence="2">Uncharacterized protein</fullName>
    </submittedName>
</protein>
<dbReference type="EMBL" id="MU004185">
    <property type="protein sequence ID" value="KAF2498134.1"/>
    <property type="molecule type" value="Genomic_DNA"/>
</dbReference>
<evidence type="ECO:0000313" key="2">
    <source>
        <dbReference type="EMBL" id="KAF2498134.1"/>
    </source>
</evidence>
<evidence type="ECO:0000256" key="1">
    <source>
        <dbReference type="SAM" id="MobiDB-lite"/>
    </source>
</evidence>